<dbReference type="InterPro" id="IPR034660">
    <property type="entry name" value="DinB/YfiT-like"/>
</dbReference>
<dbReference type="AlphaFoldDB" id="A0A931DRG8"/>
<comment type="caution">
    <text evidence="1">The sequence shown here is derived from an EMBL/GenBank/DDBJ whole genome shotgun (WGS) entry which is preliminary data.</text>
</comment>
<accession>A0A931DRG8</accession>
<sequence length="171" mass="19058">MEDWGSARYGDPCRECGYDWSITHEAAIDLVGTIPQLYTELLGGHSPTLRHPDLEWTAGAYICHVTDNLRIWAERLVSAALTGDAAIHGYDDVLLSRARAYNLLPVSGALWSLRLAVEAWTQAMDLAIESEVVLAHPERGAQPARNVARTNAHDAHHHGWDIKRTVTYHTR</sequence>
<reference evidence="1" key="1">
    <citation type="submission" date="2020-11" db="EMBL/GenBank/DDBJ databases">
        <title>Sequencing the genomes of 1000 actinobacteria strains.</title>
        <authorList>
            <person name="Klenk H.-P."/>
        </authorList>
    </citation>
    <scope>NUCLEOTIDE SEQUENCE</scope>
    <source>
        <strain evidence="1">DSM 43175</strain>
    </source>
</reference>
<organism evidence="1 2">
    <name type="scientific">Actinomadura viridis</name>
    <dbReference type="NCBI Taxonomy" id="58110"/>
    <lineage>
        <taxon>Bacteria</taxon>
        <taxon>Bacillati</taxon>
        <taxon>Actinomycetota</taxon>
        <taxon>Actinomycetes</taxon>
        <taxon>Streptosporangiales</taxon>
        <taxon>Thermomonosporaceae</taxon>
        <taxon>Actinomadura</taxon>
    </lineage>
</organism>
<dbReference type="RefSeq" id="WP_197014778.1">
    <property type="nucleotide sequence ID" value="NZ_BAABES010000009.1"/>
</dbReference>
<gene>
    <name evidence="1" type="ORF">IW256_006735</name>
</gene>
<dbReference type="Proteomes" id="UP000614047">
    <property type="component" value="Unassembled WGS sequence"/>
</dbReference>
<name>A0A931DRG8_9ACTN</name>
<evidence type="ECO:0000313" key="2">
    <source>
        <dbReference type="Proteomes" id="UP000614047"/>
    </source>
</evidence>
<dbReference type="SUPFAM" id="SSF109854">
    <property type="entry name" value="DinB/YfiT-like putative metalloenzymes"/>
    <property type="match status" value="1"/>
</dbReference>
<evidence type="ECO:0008006" key="3">
    <source>
        <dbReference type="Google" id="ProtNLM"/>
    </source>
</evidence>
<dbReference type="EMBL" id="JADOUA010000001">
    <property type="protein sequence ID" value="MBG6092622.1"/>
    <property type="molecule type" value="Genomic_DNA"/>
</dbReference>
<keyword evidence="2" id="KW-1185">Reference proteome</keyword>
<protein>
    <recommendedName>
        <fullName evidence="3">DinB family protein</fullName>
    </recommendedName>
</protein>
<evidence type="ECO:0000313" key="1">
    <source>
        <dbReference type="EMBL" id="MBG6092622.1"/>
    </source>
</evidence>
<dbReference type="Gene3D" id="1.20.120.450">
    <property type="entry name" value="dinb family like domain"/>
    <property type="match status" value="1"/>
</dbReference>
<proteinExistence type="predicted"/>